<protein>
    <submittedName>
        <fullName evidence="2">Uncharacterized protein</fullName>
    </submittedName>
</protein>
<keyword evidence="3" id="KW-1185">Reference proteome</keyword>
<reference evidence="2" key="2">
    <citation type="submission" date="2022-01" db="EMBL/GenBank/DDBJ databases">
        <authorList>
            <person name="Yamashiro T."/>
            <person name="Shiraishi A."/>
            <person name="Satake H."/>
            <person name="Nakayama K."/>
        </authorList>
    </citation>
    <scope>NUCLEOTIDE SEQUENCE</scope>
</reference>
<comment type="caution">
    <text evidence="2">The sequence shown here is derived from an EMBL/GenBank/DDBJ whole genome shotgun (WGS) entry which is preliminary data.</text>
</comment>
<sequence length="95" mass="9829">MARFLFHLIRPPDHCSKGESILTYLHKISDYMTTSLKVAVIGVGVTQLTAARELRRRVATAWAAGVGGVGGNGEGGRSGGMGDRSGGVGGGRCDV</sequence>
<organism evidence="2 3">
    <name type="scientific">Tanacetum coccineum</name>
    <dbReference type="NCBI Taxonomy" id="301880"/>
    <lineage>
        <taxon>Eukaryota</taxon>
        <taxon>Viridiplantae</taxon>
        <taxon>Streptophyta</taxon>
        <taxon>Embryophyta</taxon>
        <taxon>Tracheophyta</taxon>
        <taxon>Spermatophyta</taxon>
        <taxon>Magnoliopsida</taxon>
        <taxon>eudicotyledons</taxon>
        <taxon>Gunneridae</taxon>
        <taxon>Pentapetalae</taxon>
        <taxon>asterids</taxon>
        <taxon>campanulids</taxon>
        <taxon>Asterales</taxon>
        <taxon>Asteraceae</taxon>
        <taxon>Asteroideae</taxon>
        <taxon>Anthemideae</taxon>
        <taxon>Anthemidinae</taxon>
        <taxon>Tanacetum</taxon>
    </lineage>
</organism>
<evidence type="ECO:0000313" key="3">
    <source>
        <dbReference type="Proteomes" id="UP001151760"/>
    </source>
</evidence>
<name>A0ABQ5DRH1_9ASTR</name>
<dbReference type="Proteomes" id="UP001151760">
    <property type="component" value="Unassembled WGS sequence"/>
</dbReference>
<reference evidence="2" key="1">
    <citation type="journal article" date="2022" name="Int. J. Mol. Sci.">
        <title>Draft Genome of Tanacetum Coccineum: Genomic Comparison of Closely Related Tanacetum-Family Plants.</title>
        <authorList>
            <person name="Yamashiro T."/>
            <person name="Shiraishi A."/>
            <person name="Nakayama K."/>
            <person name="Satake H."/>
        </authorList>
    </citation>
    <scope>NUCLEOTIDE SEQUENCE</scope>
</reference>
<dbReference type="EMBL" id="BQNB010015566">
    <property type="protein sequence ID" value="GJT41483.1"/>
    <property type="molecule type" value="Genomic_DNA"/>
</dbReference>
<gene>
    <name evidence="2" type="ORF">Tco_0941348</name>
</gene>
<evidence type="ECO:0000313" key="2">
    <source>
        <dbReference type="EMBL" id="GJT41483.1"/>
    </source>
</evidence>
<proteinExistence type="predicted"/>
<feature type="region of interest" description="Disordered" evidence="1">
    <location>
        <begin position="73"/>
        <end position="95"/>
    </location>
</feature>
<accession>A0ABQ5DRH1</accession>
<evidence type="ECO:0000256" key="1">
    <source>
        <dbReference type="SAM" id="MobiDB-lite"/>
    </source>
</evidence>